<proteinExistence type="predicted"/>
<reference evidence="1" key="1">
    <citation type="journal article" date="2014" name="Front. Microbiol.">
        <title>High frequency of phylogenetically diverse reductive dehalogenase-homologous genes in deep subseafloor sedimentary metagenomes.</title>
        <authorList>
            <person name="Kawai M."/>
            <person name="Futagami T."/>
            <person name="Toyoda A."/>
            <person name="Takaki Y."/>
            <person name="Nishi S."/>
            <person name="Hori S."/>
            <person name="Arai W."/>
            <person name="Tsubouchi T."/>
            <person name="Morono Y."/>
            <person name="Uchiyama I."/>
            <person name="Ito T."/>
            <person name="Fujiyama A."/>
            <person name="Inagaki F."/>
            <person name="Takami H."/>
        </authorList>
    </citation>
    <scope>NUCLEOTIDE SEQUENCE</scope>
    <source>
        <strain evidence="1">Expedition CK06-06</strain>
    </source>
</reference>
<evidence type="ECO:0000313" key="1">
    <source>
        <dbReference type="EMBL" id="GAI98561.1"/>
    </source>
</evidence>
<feature type="non-terminal residue" evidence="1">
    <location>
        <position position="1"/>
    </location>
</feature>
<comment type="caution">
    <text evidence="1">The sequence shown here is derived from an EMBL/GenBank/DDBJ whole genome shotgun (WGS) entry which is preliminary data.</text>
</comment>
<protein>
    <submittedName>
        <fullName evidence="1">Uncharacterized protein</fullName>
    </submittedName>
</protein>
<dbReference type="EMBL" id="BARW01021028">
    <property type="protein sequence ID" value="GAI98561.1"/>
    <property type="molecule type" value="Genomic_DNA"/>
</dbReference>
<gene>
    <name evidence="1" type="ORF">S12H4_35410</name>
</gene>
<organism evidence="1">
    <name type="scientific">marine sediment metagenome</name>
    <dbReference type="NCBI Taxonomy" id="412755"/>
    <lineage>
        <taxon>unclassified sequences</taxon>
        <taxon>metagenomes</taxon>
        <taxon>ecological metagenomes</taxon>
    </lineage>
</organism>
<name>X1U4L7_9ZZZZ</name>
<accession>X1U4L7</accession>
<sequence length="60" mass="6605">ASTIIGRLYVQYLLLSIDLIKPVFHLEITIAPLLRVCPVAGGDSQATGPINIRWRALYAL</sequence>
<dbReference type="AlphaFoldDB" id="X1U4L7"/>